<feature type="signal peptide" evidence="2">
    <location>
        <begin position="1"/>
        <end position="25"/>
    </location>
</feature>
<evidence type="ECO:0000313" key="4">
    <source>
        <dbReference type="Proteomes" id="UP000236723"/>
    </source>
</evidence>
<proteinExistence type="predicted"/>
<evidence type="ECO:0000256" key="2">
    <source>
        <dbReference type="SAM" id="SignalP"/>
    </source>
</evidence>
<evidence type="ECO:0000313" key="3">
    <source>
        <dbReference type="EMBL" id="SEG93186.1"/>
    </source>
</evidence>
<dbReference type="Proteomes" id="UP000236723">
    <property type="component" value="Unassembled WGS sequence"/>
</dbReference>
<dbReference type="AlphaFoldDB" id="A0A1H6E8A9"/>
<dbReference type="EMBL" id="FNVO01000037">
    <property type="protein sequence ID" value="SEG93186.1"/>
    <property type="molecule type" value="Genomic_DNA"/>
</dbReference>
<feature type="region of interest" description="Disordered" evidence="1">
    <location>
        <begin position="127"/>
        <end position="148"/>
    </location>
</feature>
<protein>
    <recommendedName>
        <fullName evidence="5">DUF4333 domain-containing protein</fullName>
    </recommendedName>
</protein>
<dbReference type="RefSeq" id="WP_200827744.1">
    <property type="nucleotide sequence ID" value="NZ_FNVO01000037.1"/>
</dbReference>
<reference evidence="4" key="1">
    <citation type="submission" date="2016-10" db="EMBL/GenBank/DDBJ databases">
        <authorList>
            <person name="Varghese N."/>
            <person name="Submissions S."/>
        </authorList>
    </citation>
    <scope>NUCLEOTIDE SEQUENCE [LARGE SCALE GENOMIC DNA]</scope>
    <source>
        <strain evidence="4">DSM 43163</strain>
    </source>
</reference>
<feature type="chain" id="PRO_5039080715" description="DUF4333 domain-containing protein" evidence="2">
    <location>
        <begin position="26"/>
        <end position="148"/>
    </location>
</feature>
<accession>A0A1H6E8A9</accession>
<sequence length="148" mass="15693">MTIRPFPACAALAGLALLLSGCSVTRTISAGAYRTAVADGTVAELRRLGITAERRPQCHMPDTGSPTVVRITCTGRTVTGQPIGVRGVVTAADTSRPDEHYVITVAGREVLRKSCLGLGCTAQHTPVHQHEPRYENGQVPEKPARHDG</sequence>
<keyword evidence="2" id="KW-0732">Signal</keyword>
<evidence type="ECO:0008006" key="5">
    <source>
        <dbReference type="Google" id="ProtNLM"/>
    </source>
</evidence>
<evidence type="ECO:0000256" key="1">
    <source>
        <dbReference type="SAM" id="MobiDB-lite"/>
    </source>
</evidence>
<organism evidence="3 4">
    <name type="scientific">Thermomonospora echinospora</name>
    <dbReference type="NCBI Taxonomy" id="1992"/>
    <lineage>
        <taxon>Bacteria</taxon>
        <taxon>Bacillati</taxon>
        <taxon>Actinomycetota</taxon>
        <taxon>Actinomycetes</taxon>
        <taxon>Streptosporangiales</taxon>
        <taxon>Thermomonosporaceae</taxon>
        <taxon>Thermomonospora</taxon>
    </lineage>
</organism>
<name>A0A1H6E8A9_9ACTN</name>
<keyword evidence="4" id="KW-1185">Reference proteome</keyword>
<gene>
    <name evidence="3" type="ORF">SAMN04489712_13738</name>
</gene>
<dbReference type="PROSITE" id="PS51257">
    <property type="entry name" value="PROKAR_LIPOPROTEIN"/>
    <property type="match status" value="1"/>
</dbReference>